<comment type="caution">
    <text evidence="6">The sequence shown here is derived from an EMBL/GenBank/DDBJ whole genome shotgun (WGS) entry which is preliminary data.</text>
</comment>
<name>A0ABV9QY39_9GAMM</name>
<gene>
    <name evidence="6" type="ORF">ACFO6Q_16930</name>
</gene>
<dbReference type="InterPro" id="IPR035909">
    <property type="entry name" value="CheB_C"/>
</dbReference>
<dbReference type="EC" id="3.1.1.61" evidence="2"/>
<dbReference type="PANTHER" id="PTHR42872:SF6">
    <property type="entry name" value="PROTEIN-GLUTAMATE METHYLESTERASE_PROTEIN-GLUTAMINE GLUTAMINASE"/>
    <property type="match status" value="1"/>
</dbReference>
<protein>
    <recommendedName>
        <fullName evidence="2">protein-glutamate methylesterase</fullName>
        <ecNumber evidence="2">3.1.1.61</ecNumber>
    </recommendedName>
</protein>
<evidence type="ECO:0000313" key="7">
    <source>
        <dbReference type="Proteomes" id="UP001595886"/>
    </source>
</evidence>
<dbReference type="RefSeq" id="WP_380022293.1">
    <property type="nucleotide sequence ID" value="NZ_JBHSHD010000013.1"/>
</dbReference>
<feature type="active site" evidence="4">
    <location>
        <position position="40"/>
    </location>
</feature>
<keyword evidence="1 4" id="KW-0378">Hydrolase</keyword>
<evidence type="ECO:0000313" key="6">
    <source>
        <dbReference type="EMBL" id="MFC4822011.1"/>
    </source>
</evidence>
<reference evidence="7" key="1">
    <citation type="journal article" date="2019" name="Int. J. Syst. Evol. Microbiol.">
        <title>The Global Catalogue of Microorganisms (GCM) 10K type strain sequencing project: providing services to taxonomists for standard genome sequencing and annotation.</title>
        <authorList>
            <consortium name="The Broad Institute Genomics Platform"/>
            <consortium name="The Broad Institute Genome Sequencing Center for Infectious Disease"/>
            <person name="Wu L."/>
            <person name="Ma J."/>
        </authorList>
    </citation>
    <scope>NUCLEOTIDE SEQUENCE [LARGE SCALE GENOMIC DNA]</scope>
    <source>
        <strain evidence="7">CCUG 30340</strain>
    </source>
</reference>
<dbReference type="Pfam" id="PF01339">
    <property type="entry name" value="CheB_methylest"/>
    <property type="match status" value="1"/>
</dbReference>
<feature type="active site" evidence="4">
    <location>
        <position position="13"/>
    </location>
</feature>
<evidence type="ECO:0000259" key="5">
    <source>
        <dbReference type="PROSITE" id="PS50122"/>
    </source>
</evidence>
<dbReference type="Proteomes" id="UP001595886">
    <property type="component" value="Unassembled WGS sequence"/>
</dbReference>
<feature type="domain" description="CheB-type methylesterase" evidence="5">
    <location>
        <begin position="1"/>
        <end position="181"/>
    </location>
</feature>
<accession>A0ABV9QY39</accession>
<evidence type="ECO:0000256" key="3">
    <source>
        <dbReference type="ARBA" id="ARBA00048267"/>
    </source>
</evidence>
<dbReference type="CDD" id="cd16433">
    <property type="entry name" value="CheB"/>
    <property type="match status" value="1"/>
</dbReference>
<keyword evidence="4" id="KW-0145">Chemotaxis</keyword>
<dbReference type="PROSITE" id="PS50122">
    <property type="entry name" value="CHEB"/>
    <property type="match status" value="1"/>
</dbReference>
<dbReference type="PANTHER" id="PTHR42872">
    <property type="entry name" value="PROTEIN-GLUTAMATE METHYLESTERASE/PROTEIN-GLUTAMINE GLUTAMINASE"/>
    <property type="match status" value="1"/>
</dbReference>
<dbReference type="InterPro" id="IPR000673">
    <property type="entry name" value="Sig_transdc_resp-reg_Me-estase"/>
</dbReference>
<evidence type="ECO:0000256" key="1">
    <source>
        <dbReference type="ARBA" id="ARBA00022801"/>
    </source>
</evidence>
<sequence>MSSAPPAVVMGCSAGGMGALRTVLGGLSSNFPRAVVVVCHTGSEDVTTFCELLELASALPVREARERQSMAPGVVHMAPSGYHLLLERGGRFSLSVDERVSFARPAIDVLFETAASACGKDLIGVVMTGANNDGAAGLRAIRRRGGVAIVQDPLDAQASAMPQAAIETAGADHVVPLEGIAPLLNRLCP</sequence>
<evidence type="ECO:0000256" key="4">
    <source>
        <dbReference type="PROSITE-ProRule" id="PRU00050"/>
    </source>
</evidence>
<dbReference type="EMBL" id="JBHSHD010000013">
    <property type="protein sequence ID" value="MFC4822011.1"/>
    <property type="molecule type" value="Genomic_DNA"/>
</dbReference>
<dbReference type="Gene3D" id="3.40.50.180">
    <property type="entry name" value="Methylesterase CheB, C-terminal domain"/>
    <property type="match status" value="1"/>
</dbReference>
<proteinExistence type="predicted"/>
<dbReference type="SUPFAM" id="SSF52738">
    <property type="entry name" value="Methylesterase CheB, C-terminal domain"/>
    <property type="match status" value="1"/>
</dbReference>
<comment type="catalytic activity">
    <reaction evidence="3">
        <text>[protein]-L-glutamate 5-O-methyl ester + H2O = L-glutamyl-[protein] + methanol + H(+)</text>
        <dbReference type="Rhea" id="RHEA:23236"/>
        <dbReference type="Rhea" id="RHEA-COMP:10208"/>
        <dbReference type="Rhea" id="RHEA-COMP:10311"/>
        <dbReference type="ChEBI" id="CHEBI:15377"/>
        <dbReference type="ChEBI" id="CHEBI:15378"/>
        <dbReference type="ChEBI" id="CHEBI:17790"/>
        <dbReference type="ChEBI" id="CHEBI:29973"/>
        <dbReference type="ChEBI" id="CHEBI:82795"/>
        <dbReference type="EC" id="3.1.1.61"/>
    </reaction>
</comment>
<feature type="active site" evidence="4">
    <location>
        <position position="133"/>
    </location>
</feature>
<organism evidence="6 7">
    <name type="scientific">Dokdonella ginsengisoli</name>
    <dbReference type="NCBI Taxonomy" id="363846"/>
    <lineage>
        <taxon>Bacteria</taxon>
        <taxon>Pseudomonadati</taxon>
        <taxon>Pseudomonadota</taxon>
        <taxon>Gammaproteobacteria</taxon>
        <taxon>Lysobacterales</taxon>
        <taxon>Rhodanobacteraceae</taxon>
        <taxon>Dokdonella</taxon>
    </lineage>
</organism>
<evidence type="ECO:0000256" key="2">
    <source>
        <dbReference type="ARBA" id="ARBA00039140"/>
    </source>
</evidence>
<keyword evidence="7" id="KW-1185">Reference proteome</keyword>